<dbReference type="EMBL" id="JACHFL010000017">
    <property type="protein sequence ID" value="MBB5365366.1"/>
    <property type="molecule type" value="Genomic_DNA"/>
</dbReference>
<gene>
    <name evidence="1" type="ORF">HNQ08_004487</name>
</gene>
<evidence type="ECO:0000313" key="2">
    <source>
        <dbReference type="Proteomes" id="UP000552709"/>
    </source>
</evidence>
<proteinExistence type="predicted"/>
<protein>
    <submittedName>
        <fullName evidence="1">Uncharacterized protein</fullName>
    </submittedName>
</protein>
<name>A0A7W8K0S5_9DEIO</name>
<sequence length="60" mass="6751">MLQHPNMPQQFSSVDCIHLPQRMTCCPEAHLKGMSHTPARCTLGEYQWGCSAWGELPPVI</sequence>
<accession>A0A7W8K0S5</accession>
<organism evidence="1 2">
    <name type="scientific">Deinococcus humi</name>
    <dbReference type="NCBI Taxonomy" id="662880"/>
    <lineage>
        <taxon>Bacteria</taxon>
        <taxon>Thermotogati</taxon>
        <taxon>Deinococcota</taxon>
        <taxon>Deinococci</taxon>
        <taxon>Deinococcales</taxon>
        <taxon>Deinococcaceae</taxon>
        <taxon>Deinococcus</taxon>
    </lineage>
</organism>
<dbReference type="Proteomes" id="UP000552709">
    <property type="component" value="Unassembled WGS sequence"/>
</dbReference>
<evidence type="ECO:0000313" key="1">
    <source>
        <dbReference type="EMBL" id="MBB5365366.1"/>
    </source>
</evidence>
<comment type="caution">
    <text evidence="1">The sequence shown here is derived from an EMBL/GenBank/DDBJ whole genome shotgun (WGS) entry which is preliminary data.</text>
</comment>
<reference evidence="1 2" key="1">
    <citation type="submission" date="2020-08" db="EMBL/GenBank/DDBJ databases">
        <title>Genomic Encyclopedia of Type Strains, Phase IV (KMG-IV): sequencing the most valuable type-strain genomes for metagenomic binning, comparative biology and taxonomic classification.</title>
        <authorList>
            <person name="Goeker M."/>
        </authorList>
    </citation>
    <scope>NUCLEOTIDE SEQUENCE [LARGE SCALE GENOMIC DNA]</scope>
    <source>
        <strain evidence="1 2">DSM 27939</strain>
    </source>
</reference>
<dbReference type="AlphaFoldDB" id="A0A7W8K0S5"/>
<keyword evidence="2" id="KW-1185">Reference proteome</keyword>